<gene>
    <name evidence="1" type="ORF">GCM10010448_66550</name>
</gene>
<dbReference type="Proteomes" id="UP001501532">
    <property type="component" value="Unassembled WGS sequence"/>
</dbReference>
<organism evidence="1 2">
    <name type="scientific">Streptomyces glomeratus</name>
    <dbReference type="NCBI Taxonomy" id="284452"/>
    <lineage>
        <taxon>Bacteria</taxon>
        <taxon>Bacillati</taxon>
        <taxon>Actinomycetota</taxon>
        <taxon>Actinomycetes</taxon>
        <taxon>Kitasatosporales</taxon>
        <taxon>Streptomycetaceae</taxon>
        <taxon>Streptomyces</taxon>
    </lineage>
</organism>
<comment type="caution">
    <text evidence="1">The sequence shown here is derived from an EMBL/GenBank/DDBJ whole genome shotgun (WGS) entry which is preliminary data.</text>
</comment>
<keyword evidence="2" id="KW-1185">Reference proteome</keyword>
<evidence type="ECO:0008006" key="3">
    <source>
        <dbReference type="Google" id="ProtNLM"/>
    </source>
</evidence>
<evidence type="ECO:0000313" key="1">
    <source>
        <dbReference type="EMBL" id="GAA3074804.1"/>
    </source>
</evidence>
<dbReference type="EMBL" id="BAAAUF010000084">
    <property type="protein sequence ID" value="GAA3074804.1"/>
    <property type="molecule type" value="Genomic_DNA"/>
</dbReference>
<reference evidence="2" key="1">
    <citation type="journal article" date="2019" name="Int. J. Syst. Evol. Microbiol.">
        <title>The Global Catalogue of Microorganisms (GCM) 10K type strain sequencing project: providing services to taxonomists for standard genome sequencing and annotation.</title>
        <authorList>
            <consortium name="The Broad Institute Genomics Platform"/>
            <consortium name="The Broad Institute Genome Sequencing Center for Infectious Disease"/>
            <person name="Wu L."/>
            <person name="Ma J."/>
        </authorList>
    </citation>
    <scope>NUCLEOTIDE SEQUENCE [LARGE SCALE GENOMIC DNA]</scope>
    <source>
        <strain evidence="2">JCM 9091</strain>
    </source>
</reference>
<evidence type="ECO:0000313" key="2">
    <source>
        <dbReference type="Proteomes" id="UP001501532"/>
    </source>
</evidence>
<protein>
    <recommendedName>
        <fullName evidence="3">Protein kinase domain-containing protein</fullName>
    </recommendedName>
</protein>
<proteinExistence type="predicted"/>
<accession>A0ABP6M6V7</accession>
<name>A0ABP6M6V7_9ACTN</name>
<sequence length="65" mass="6968">MQPQRLLGVVSDPHEFLVLDLPVRGHGSGASFLSTLSTVRAVKVVKAVKVAEAVTVAEAVKVFRR</sequence>